<name>A0ABS2QQY5_9BACI</name>
<accession>A0ABS2QQY5</accession>
<dbReference type="InterPro" id="IPR005288">
    <property type="entry name" value="NadB"/>
</dbReference>
<dbReference type="PRINTS" id="PR00368">
    <property type="entry name" value="FADPNR"/>
</dbReference>
<evidence type="ECO:0000256" key="6">
    <source>
        <dbReference type="ARBA" id="ARBA00022630"/>
    </source>
</evidence>
<dbReference type="NCBIfam" id="TIGR00551">
    <property type="entry name" value="nadB"/>
    <property type="match status" value="1"/>
</dbReference>
<dbReference type="Pfam" id="PF02910">
    <property type="entry name" value="Succ_DH_flav_C"/>
    <property type="match status" value="1"/>
</dbReference>
<keyword evidence="8 12" id="KW-0274">FAD</keyword>
<evidence type="ECO:0000256" key="9">
    <source>
        <dbReference type="ARBA" id="ARBA00023002"/>
    </source>
</evidence>
<evidence type="ECO:0000256" key="5">
    <source>
        <dbReference type="ARBA" id="ARBA00021901"/>
    </source>
</evidence>
<evidence type="ECO:0000256" key="11">
    <source>
        <dbReference type="NCBIfam" id="TIGR00551"/>
    </source>
</evidence>
<dbReference type="RefSeq" id="WP_205182665.1">
    <property type="nucleotide sequence ID" value="NZ_JAFBFC010000001.1"/>
</dbReference>
<dbReference type="Gene3D" id="1.20.58.100">
    <property type="entry name" value="Fumarate reductase/succinate dehydrogenase flavoprotein-like, C-terminal domain"/>
    <property type="match status" value="1"/>
</dbReference>
<organism evidence="15 16">
    <name type="scientific">Priestia iocasae</name>
    <dbReference type="NCBI Taxonomy" id="2291674"/>
    <lineage>
        <taxon>Bacteria</taxon>
        <taxon>Bacillati</taxon>
        <taxon>Bacillota</taxon>
        <taxon>Bacilli</taxon>
        <taxon>Bacillales</taxon>
        <taxon>Bacillaceae</taxon>
        <taxon>Priestia</taxon>
    </lineage>
</organism>
<keyword evidence="9 12" id="KW-0560">Oxidoreductase</keyword>
<evidence type="ECO:0000256" key="10">
    <source>
        <dbReference type="ARBA" id="ARBA00048305"/>
    </source>
</evidence>
<dbReference type="NCBIfam" id="NF005978">
    <property type="entry name" value="PRK08071.1"/>
    <property type="match status" value="1"/>
</dbReference>
<dbReference type="GO" id="GO:0008734">
    <property type="term" value="F:L-aspartate oxidase activity"/>
    <property type="evidence" value="ECO:0007669"/>
    <property type="project" value="UniProtKB-EC"/>
</dbReference>
<evidence type="ECO:0000256" key="7">
    <source>
        <dbReference type="ARBA" id="ARBA00022642"/>
    </source>
</evidence>
<dbReference type="InterPro" id="IPR036188">
    <property type="entry name" value="FAD/NAD-bd_sf"/>
</dbReference>
<dbReference type="Proteomes" id="UP000809829">
    <property type="component" value="Unassembled WGS sequence"/>
</dbReference>
<dbReference type="InterPro" id="IPR015939">
    <property type="entry name" value="Fum_Rdtase/Succ_DH_flav-like_C"/>
</dbReference>
<dbReference type="Pfam" id="PF00890">
    <property type="entry name" value="FAD_binding_2"/>
    <property type="match status" value="1"/>
</dbReference>
<gene>
    <name evidence="15" type="ORF">JOC83_000208</name>
</gene>
<evidence type="ECO:0000256" key="12">
    <source>
        <dbReference type="RuleBase" id="RU362049"/>
    </source>
</evidence>
<comment type="similarity">
    <text evidence="3 12">Belongs to the FAD-dependent oxidoreductase 2 family. NadB subfamily.</text>
</comment>
<dbReference type="Gene3D" id="3.90.700.10">
    <property type="entry name" value="Succinate dehydrogenase/fumarate reductase flavoprotein, catalytic domain"/>
    <property type="match status" value="1"/>
</dbReference>
<dbReference type="PANTHER" id="PTHR42716:SF2">
    <property type="entry name" value="L-ASPARTATE OXIDASE, CHLOROPLASTIC"/>
    <property type="match status" value="1"/>
</dbReference>
<feature type="domain" description="FAD-dependent oxidoreductase 2 FAD-binding" evidence="13">
    <location>
        <begin position="5"/>
        <end position="370"/>
    </location>
</feature>
<comment type="function">
    <text evidence="12">Catalyzes the oxidation of L-aspartate to iminoaspartate.</text>
</comment>
<comment type="catalytic activity">
    <reaction evidence="10">
        <text>L-aspartate + O2 = iminosuccinate + H2O2</text>
        <dbReference type="Rhea" id="RHEA:25876"/>
        <dbReference type="ChEBI" id="CHEBI:15379"/>
        <dbReference type="ChEBI" id="CHEBI:16240"/>
        <dbReference type="ChEBI" id="CHEBI:29991"/>
        <dbReference type="ChEBI" id="CHEBI:77875"/>
        <dbReference type="EC" id="1.4.3.16"/>
    </reaction>
    <physiologicalReaction direction="left-to-right" evidence="10">
        <dbReference type="Rhea" id="RHEA:25877"/>
    </physiologicalReaction>
</comment>
<evidence type="ECO:0000313" key="16">
    <source>
        <dbReference type="Proteomes" id="UP000809829"/>
    </source>
</evidence>
<evidence type="ECO:0000313" key="15">
    <source>
        <dbReference type="EMBL" id="MBM7701382.1"/>
    </source>
</evidence>
<evidence type="ECO:0000256" key="2">
    <source>
        <dbReference type="ARBA" id="ARBA00004950"/>
    </source>
</evidence>
<evidence type="ECO:0000256" key="3">
    <source>
        <dbReference type="ARBA" id="ARBA00008562"/>
    </source>
</evidence>
<comment type="pathway">
    <text evidence="2 12">Cofactor biosynthesis; NAD(+) biosynthesis; iminoaspartate from L-aspartate (oxidase route): step 1/1.</text>
</comment>
<evidence type="ECO:0000256" key="4">
    <source>
        <dbReference type="ARBA" id="ARBA00012173"/>
    </source>
</evidence>
<keyword evidence="6 12" id="KW-0285">Flavoprotein</keyword>
<feature type="domain" description="Fumarate reductase/succinate dehydrogenase flavoprotein-like C-terminal" evidence="14">
    <location>
        <begin position="414"/>
        <end position="504"/>
    </location>
</feature>
<keyword evidence="7 12" id="KW-0662">Pyridine nucleotide biosynthesis</keyword>
<dbReference type="InterPro" id="IPR003953">
    <property type="entry name" value="FAD-dep_OxRdtase_2_FAD-bd"/>
</dbReference>
<evidence type="ECO:0000256" key="1">
    <source>
        <dbReference type="ARBA" id="ARBA00001974"/>
    </source>
</evidence>
<dbReference type="SUPFAM" id="SSF51905">
    <property type="entry name" value="FAD/NAD(P)-binding domain"/>
    <property type="match status" value="1"/>
</dbReference>
<evidence type="ECO:0000259" key="13">
    <source>
        <dbReference type="Pfam" id="PF00890"/>
    </source>
</evidence>
<comment type="subcellular location">
    <subcellularLocation>
        <location evidence="12">Cytoplasm</location>
    </subcellularLocation>
</comment>
<dbReference type="InterPro" id="IPR037099">
    <property type="entry name" value="Fum_R/Succ_DH_flav-like_C_sf"/>
</dbReference>
<sequence length="519" mass="57303">MHEVDVIIVGSGLSALIAAQSLCKHKKVMVLTKGHQTDNNSILAQGGVAVAISKNDHWLEHLRDTIEAGAYHCNESVAKKLVQLGPLFIKKLIDSGMTFDRQSSGELMLGQEGAHRKRRIIHAGGDATGRELMTFLQRLIMQDVHIVEHQTVQELLIENGRCVGVLSCDAQGKVMPFYAQHVILATGGCGDLYRYTSNSSVATGDGLAAAYRAGARLTDVEFIQFHPTLLHSGDKVAGLVSEAVRGEGAILVNERNEPIMEGVHLLKDLAPRDVVARAIFERIQHGEKVFLAIDDINQFEQRFPTVTSLCEKAHVDLTMKRIPVVPGAHFLMGGIEVNENGETSIPRLYAIGEVACTGVHGANRLASNSLLECIVFGQLVAEAVLSKQDYAQTRRATYEFNASCSLSFPTKSMIQQQMTKKAGIIRTEETLKQLIEQFGEELDRLSSHAFSYTNEQLTIVNMLTVGKLIGEAALERKESRGAHFRLDYPFQCNEQWGYKRIIKQIQNPKVQQFSSVMGR</sequence>
<comment type="caution">
    <text evidence="15">The sequence shown here is derived from an EMBL/GenBank/DDBJ whole genome shotgun (WGS) entry which is preliminary data.</text>
</comment>
<dbReference type="SUPFAM" id="SSF46977">
    <property type="entry name" value="Succinate dehydrogenase/fumarate reductase flavoprotein C-terminal domain"/>
    <property type="match status" value="1"/>
</dbReference>
<dbReference type="InterPro" id="IPR027477">
    <property type="entry name" value="Succ_DH/fumarate_Rdtase_cat_sf"/>
</dbReference>
<dbReference type="EMBL" id="JAFBFC010000001">
    <property type="protein sequence ID" value="MBM7701382.1"/>
    <property type="molecule type" value="Genomic_DNA"/>
</dbReference>
<dbReference type="EC" id="1.4.3.16" evidence="4 11"/>
<evidence type="ECO:0000256" key="8">
    <source>
        <dbReference type="ARBA" id="ARBA00022827"/>
    </source>
</evidence>
<evidence type="ECO:0000259" key="14">
    <source>
        <dbReference type="Pfam" id="PF02910"/>
    </source>
</evidence>
<dbReference type="SUPFAM" id="SSF56425">
    <property type="entry name" value="Succinate dehydrogenase/fumarate reductase flavoprotein, catalytic domain"/>
    <property type="match status" value="1"/>
</dbReference>
<reference evidence="15 16" key="1">
    <citation type="submission" date="2021-01" db="EMBL/GenBank/DDBJ databases">
        <title>Genomic Encyclopedia of Type Strains, Phase IV (KMG-IV): sequencing the most valuable type-strain genomes for metagenomic binning, comparative biology and taxonomic classification.</title>
        <authorList>
            <person name="Goeker M."/>
        </authorList>
    </citation>
    <scope>NUCLEOTIDE SEQUENCE [LARGE SCALE GENOMIC DNA]</scope>
    <source>
        <strain evidence="15 16">DSM 104297</strain>
    </source>
</reference>
<proteinExistence type="inferred from homology"/>
<comment type="cofactor">
    <cofactor evidence="1 12">
        <name>FAD</name>
        <dbReference type="ChEBI" id="CHEBI:57692"/>
    </cofactor>
</comment>
<dbReference type="PANTHER" id="PTHR42716">
    <property type="entry name" value="L-ASPARTATE OXIDASE"/>
    <property type="match status" value="1"/>
</dbReference>
<keyword evidence="16" id="KW-1185">Reference proteome</keyword>
<dbReference type="Gene3D" id="3.50.50.60">
    <property type="entry name" value="FAD/NAD(P)-binding domain"/>
    <property type="match status" value="1"/>
</dbReference>
<protein>
    <recommendedName>
        <fullName evidence="5 11">L-aspartate oxidase</fullName>
        <ecNumber evidence="4 11">1.4.3.16</ecNumber>
    </recommendedName>
</protein>